<reference evidence="1 2" key="1">
    <citation type="journal article" date="2015" name="Genome Announc.">
        <title>Expanding the biotechnology potential of lactobacilli through comparative genomics of 213 strains and associated genera.</title>
        <authorList>
            <person name="Sun Z."/>
            <person name="Harris H.M."/>
            <person name="McCann A."/>
            <person name="Guo C."/>
            <person name="Argimon S."/>
            <person name="Zhang W."/>
            <person name="Yang X."/>
            <person name="Jeffery I.B."/>
            <person name="Cooney J.C."/>
            <person name="Kagawa T.F."/>
            <person name="Liu W."/>
            <person name="Song Y."/>
            <person name="Salvetti E."/>
            <person name="Wrobel A."/>
            <person name="Rasinkangas P."/>
            <person name="Parkhill J."/>
            <person name="Rea M.C."/>
            <person name="O'Sullivan O."/>
            <person name="Ritari J."/>
            <person name="Douillard F.P."/>
            <person name="Paul Ross R."/>
            <person name="Yang R."/>
            <person name="Briner A.E."/>
            <person name="Felis G.E."/>
            <person name="de Vos W.M."/>
            <person name="Barrangou R."/>
            <person name="Klaenhammer T.R."/>
            <person name="Caufield P.W."/>
            <person name="Cui Y."/>
            <person name="Zhang H."/>
            <person name="O'Toole P.W."/>
        </authorList>
    </citation>
    <scope>NUCLEOTIDE SEQUENCE [LARGE SCALE GENOMIC DNA]</scope>
    <source>
        <strain evidence="1 2">DSM 19909</strain>
    </source>
</reference>
<protein>
    <submittedName>
        <fullName evidence="1">Transposase IS30 family protein</fullName>
    </submittedName>
</protein>
<proteinExistence type="predicted"/>
<dbReference type="Gene3D" id="3.30.420.10">
    <property type="entry name" value="Ribonuclease H-like superfamily/Ribonuclease H"/>
    <property type="match status" value="1"/>
</dbReference>
<name>A0A0R1LQN6_9LACO</name>
<evidence type="ECO:0000313" key="1">
    <source>
        <dbReference type="EMBL" id="KRK97768.1"/>
    </source>
</evidence>
<accession>A0A0R1LQN6</accession>
<keyword evidence="2" id="KW-1185">Reference proteome</keyword>
<dbReference type="NCBIfam" id="NF033563">
    <property type="entry name" value="transpos_IS30"/>
    <property type="match status" value="1"/>
</dbReference>
<dbReference type="GO" id="GO:0004803">
    <property type="term" value="F:transposase activity"/>
    <property type="evidence" value="ECO:0007669"/>
    <property type="project" value="TreeGrafter"/>
</dbReference>
<gene>
    <name evidence="1" type="ORF">FD04_GL000738</name>
</gene>
<dbReference type="EMBL" id="AZEE01000028">
    <property type="protein sequence ID" value="KRK97768.1"/>
    <property type="molecule type" value="Genomic_DNA"/>
</dbReference>
<dbReference type="PATRIC" id="fig|1423776.4.peg.745"/>
<dbReference type="PANTHER" id="PTHR10948:SF23">
    <property type="entry name" value="TRANSPOSASE INSI FOR INSERTION SEQUENCE ELEMENT IS30A-RELATED"/>
    <property type="match status" value="1"/>
</dbReference>
<comment type="caution">
    <text evidence="1">The sequence shown here is derived from an EMBL/GenBank/DDBJ whole genome shotgun (WGS) entry which is preliminary data.</text>
</comment>
<dbReference type="SUPFAM" id="SSF53098">
    <property type="entry name" value="Ribonuclease H-like"/>
    <property type="match status" value="1"/>
</dbReference>
<dbReference type="Proteomes" id="UP000051160">
    <property type="component" value="Unassembled WGS sequence"/>
</dbReference>
<dbReference type="GO" id="GO:0032196">
    <property type="term" value="P:transposition"/>
    <property type="evidence" value="ECO:0007669"/>
    <property type="project" value="TreeGrafter"/>
</dbReference>
<dbReference type="InterPro" id="IPR036397">
    <property type="entry name" value="RNaseH_sf"/>
</dbReference>
<dbReference type="InterPro" id="IPR012337">
    <property type="entry name" value="RNaseH-like_sf"/>
</dbReference>
<dbReference type="GO" id="GO:0005829">
    <property type="term" value="C:cytosol"/>
    <property type="evidence" value="ECO:0007669"/>
    <property type="project" value="TreeGrafter"/>
</dbReference>
<dbReference type="InterPro" id="IPR053392">
    <property type="entry name" value="Transposase_IS30-like"/>
</dbReference>
<dbReference type="GO" id="GO:0003676">
    <property type="term" value="F:nucleic acid binding"/>
    <property type="evidence" value="ECO:0007669"/>
    <property type="project" value="InterPro"/>
</dbReference>
<organism evidence="1 2">
    <name type="scientific">Secundilactobacillus odoratitofui DSM 19909 = JCM 15043</name>
    <dbReference type="NCBI Taxonomy" id="1423776"/>
    <lineage>
        <taxon>Bacteria</taxon>
        <taxon>Bacillati</taxon>
        <taxon>Bacillota</taxon>
        <taxon>Bacilli</taxon>
        <taxon>Lactobacillales</taxon>
        <taxon>Lactobacillaceae</taxon>
        <taxon>Secundilactobacillus</taxon>
    </lineage>
</organism>
<sequence>MTLTERLSRFEIIVKIPDYHAETCRDILQAILNEYSTEKFHSITFDNGCEFSLMNQVDGTQIYFAHSYTPWERGSNENQNSLIREFIPKGKSLRAYDEHYIAQIQDPLNHRL</sequence>
<dbReference type="InterPro" id="IPR051917">
    <property type="entry name" value="Transposase-Integrase"/>
</dbReference>
<dbReference type="PANTHER" id="PTHR10948">
    <property type="entry name" value="TRANSPOSASE"/>
    <property type="match status" value="1"/>
</dbReference>
<dbReference type="AlphaFoldDB" id="A0A0R1LQN6"/>
<evidence type="ECO:0000313" key="2">
    <source>
        <dbReference type="Proteomes" id="UP000051160"/>
    </source>
</evidence>